<dbReference type="Proteomes" id="UP001278188">
    <property type="component" value="Unassembled WGS sequence"/>
</dbReference>
<evidence type="ECO:0000313" key="1">
    <source>
        <dbReference type="EMBL" id="MDV2469824.1"/>
    </source>
</evidence>
<reference evidence="1 2" key="1">
    <citation type="submission" date="2023-06" db="EMBL/GenBank/DDBJ databases">
        <title>Genomic Analysis of Acinetobacter Strains Recovered from South Australian Aquatic Samples provides Insights into the Circulation of Antibiotic Resistance determinants in the Environment.</title>
        <authorList>
            <person name="Tobin L."/>
            <person name="Jarocki V.M."/>
            <person name="Kenyon J."/>
            <person name="Drigo B."/>
            <person name="Donner E."/>
            <person name="Djordjevic S.P."/>
            <person name="Hamidian M."/>
        </authorList>
    </citation>
    <scope>NUCLEOTIDE SEQUENCE [LARGE SCALE GENOMIC DNA]</scope>
    <source>
        <strain evidence="1 2">SAAc652</strain>
    </source>
</reference>
<accession>A0ABU3WHE5</accession>
<gene>
    <name evidence="1" type="ORF">QR674_12620</name>
</gene>
<comment type="caution">
    <text evidence="1">The sequence shown here is derived from an EMBL/GenBank/DDBJ whole genome shotgun (WGS) entry which is preliminary data.</text>
</comment>
<dbReference type="EMBL" id="JASVDY010000004">
    <property type="protein sequence ID" value="MDV2469824.1"/>
    <property type="molecule type" value="Genomic_DNA"/>
</dbReference>
<keyword evidence="2" id="KW-1185">Reference proteome</keyword>
<dbReference type="InterPro" id="IPR009493">
    <property type="entry name" value="P2_GpE"/>
</dbReference>
<protein>
    <submittedName>
        <fullName evidence="1">GpE family phage tail protein</fullName>
    </submittedName>
</protein>
<name>A0ABU3WHE5_9GAMM</name>
<evidence type="ECO:0000313" key="2">
    <source>
        <dbReference type="Proteomes" id="UP001278188"/>
    </source>
</evidence>
<proteinExistence type="predicted"/>
<dbReference type="Pfam" id="PF06528">
    <property type="entry name" value="Phage_P2_GpE"/>
    <property type="match status" value="1"/>
</dbReference>
<organism evidence="1 2">
    <name type="scientific">Acinetobacter chinensis</name>
    <dbReference type="NCBI Taxonomy" id="2004650"/>
    <lineage>
        <taxon>Bacteria</taxon>
        <taxon>Pseudomonadati</taxon>
        <taxon>Pseudomonadota</taxon>
        <taxon>Gammaproteobacteria</taxon>
        <taxon>Moraxellales</taxon>
        <taxon>Moraxellaceae</taxon>
        <taxon>Acinetobacter</taxon>
    </lineage>
</organism>
<sequence length="39" mass="4714">MADLAVVFGWRPADCDDYEVEELMDWHERARARWETESK</sequence>